<dbReference type="SUPFAM" id="SSF55486">
    <property type="entry name" value="Metalloproteases ('zincins'), catalytic domain"/>
    <property type="match status" value="1"/>
</dbReference>
<comment type="subcellular location">
    <subcellularLocation>
        <location evidence="11">Secreted</location>
    </subcellularLocation>
</comment>
<keyword evidence="6 11" id="KW-0378">Hydrolase</keyword>
<evidence type="ECO:0000256" key="8">
    <source>
        <dbReference type="ARBA" id="ARBA00023049"/>
    </source>
</evidence>
<gene>
    <name evidence="17" type="ORF">GCM10010123_06570</name>
</gene>
<feature type="signal peptide" evidence="11">
    <location>
        <begin position="1"/>
        <end position="28"/>
    </location>
</feature>
<evidence type="ECO:0000256" key="1">
    <source>
        <dbReference type="ARBA" id="ARBA00001947"/>
    </source>
</evidence>
<keyword evidence="3 11" id="KW-0645">Protease</keyword>
<evidence type="ECO:0000256" key="9">
    <source>
        <dbReference type="ARBA" id="ARBA00023145"/>
    </source>
</evidence>
<proteinExistence type="inferred from homology"/>
<keyword evidence="7 11" id="KW-0862">Zinc</keyword>
<name>A0A8J3B785_9ACTN</name>
<dbReference type="InterPro" id="IPR013856">
    <property type="entry name" value="Peptidase_M4_domain"/>
</dbReference>
<dbReference type="EMBL" id="BMQB01000001">
    <property type="protein sequence ID" value="GGJ79293.1"/>
    <property type="molecule type" value="Genomic_DNA"/>
</dbReference>
<keyword evidence="5 11" id="KW-0732">Signal</keyword>
<sequence>MKRTVAAGAAVVVAGAVALAAPAGPAAAAAPRAAPALLAAAAADRLIAGDPDALHLSPYDSVEQRSVVAAGGLENVAYERTHRGLRVLGGDFVVVTDRAGTVLSTWVAQRAELALATTRAAVPAARAVRVARARLGTVRRVAAPALVVVADGAGRLAYELEIEGVDRAGDPARLHVVVDARTGRVIEDRTWNEVVHATGHGGYYGKQDLGALSAGRLVDPTRPGLQCGGQNGSPFTSSTDSYGSGGGADLPSGCADAMYSAQQEWNMLREWTGRNGFTGTGRGFPARVGLNQANAFWNGSYTSYGRSSDGKRQMTNMDIVGHEYGHAIFANTPGSGGGGGEVGAMSESAGDILGNVTEFYANHPGDKPDYEVGELTNFFGSGPIRYMYDPAKRGDPNCMWTGGPPEVHKGAGVQNHWFYLLAEGSNPTNGQPTSPTCNSSTVTGIGVQKAAKIFVATLSRKTSGWSHARARAASVAAARELFPGGVECRTTRAAWDAVSVRGSDSC</sequence>
<keyword evidence="18" id="KW-1185">Reference proteome</keyword>
<dbReference type="InterPro" id="IPR023612">
    <property type="entry name" value="Peptidase_M4"/>
</dbReference>
<dbReference type="InterPro" id="IPR001570">
    <property type="entry name" value="Peptidase_M4_C_domain"/>
</dbReference>
<dbReference type="InterPro" id="IPR050728">
    <property type="entry name" value="Zinc_Metalloprotease_M4"/>
</dbReference>
<evidence type="ECO:0000256" key="12">
    <source>
        <dbReference type="SAM" id="MobiDB-lite"/>
    </source>
</evidence>
<keyword evidence="9" id="KW-0865">Zymogen</keyword>
<dbReference type="InterPro" id="IPR025711">
    <property type="entry name" value="PepSY"/>
</dbReference>
<evidence type="ECO:0000259" key="14">
    <source>
        <dbReference type="Pfam" id="PF02868"/>
    </source>
</evidence>
<dbReference type="Proteomes" id="UP000649739">
    <property type="component" value="Unassembled WGS sequence"/>
</dbReference>
<evidence type="ECO:0000256" key="2">
    <source>
        <dbReference type="ARBA" id="ARBA00009388"/>
    </source>
</evidence>
<dbReference type="GO" id="GO:0004222">
    <property type="term" value="F:metalloendopeptidase activity"/>
    <property type="evidence" value="ECO:0007669"/>
    <property type="project" value="UniProtKB-UniRule"/>
</dbReference>
<feature type="domain" description="FTP" evidence="16">
    <location>
        <begin position="71"/>
        <end position="104"/>
    </location>
</feature>
<feature type="domain" description="Peptidase M4" evidence="13">
    <location>
        <begin position="229"/>
        <end position="329"/>
    </location>
</feature>
<keyword evidence="4" id="KW-0479">Metal-binding</keyword>
<feature type="active site" evidence="10">
    <location>
        <position position="323"/>
    </location>
</feature>
<evidence type="ECO:0000313" key="17">
    <source>
        <dbReference type="EMBL" id="GGJ79293.1"/>
    </source>
</evidence>
<protein>
    <recommendedName>
        <fullName evidence="11">Neutral metalloproteinase</fullName>
        <ecNumber evidence="11">3.4.24.-</ecNumber>
    </recommendedName>
</protein>
<feature type="domain" description="Peptidase M4 C-terminal" evidence="14">
    <location>
        <begin position="340"/>
        <end position="500"/>
    </location>
</feature>
<dbReference type="Gene3D" id="1.10.390.10">
    <property type="entry name" value="Neutral Protease Domain 2"/>
    <property type="match status" value="1"/>
</dbReference>
<dbReference type="PANTHER" id="PTHR33794:SF1">
    <property type="entry name" value="BACILLOLYSIN"/>
    <property type="match status" value="1"/>
</dbReference>
<reference evidence="17" key="1">
    <citation type="journal article" date="2014" name="Int. J. Syst. Evol. Microbiol.">
        <title>Complete genome sequence of Corynebacterium casei LMG S-19264T (=DSM 44701T), isolated from a smear-ripened cheese.</title>
        <authorList>
            <consortium name="US DOE Joint Genome Institute (JGI-PGF)"/>
            <person name="Walter F."/>
            <person name="Albersmeier A."/>
            <person name="Kalinowski J."/>
            <person name="Ruckert C."/>
        </authorList>
    </citation>
    <scope>NUCLEOTIDE SEQUENCE</scope>
    <source>
        <strain evidence="17">JCM 3090</strain>
    </source>
</reference>
<feature type="chain" id="PRO_5035339019" description="Neutral metalloproteinase" evidence="11">
    <location>
        <begin position="29"/>
        <end position="506"/>
    </location>
</feature>
<dbReference type="Pfam" id="PF03413">
    <property type="entry name" value="PepSY"/>
    <property type="match status" value="1"/>
</dbReference>
<keyword evidence="8 11" id="KW-0482">Metalloprotease</keyword>
<evidence type="ECO:0000259" key="16">
    <source>
        <dbReference type="Pfam" id="PF07504"/>
    </source>
</evidence>
<dbReference type="GO" id="GO:0006508">
    <property type="term" value="P:proteolysis"/>
    <property type="evidence" value="ECO:0007669"/>
    <property type="project" value="UniProtKB-KW"/>
</dbReference>
<evidence type="ECO:0000256" key="11">
    <source>
        <dbReference type="RuleBase" id="RU366073"/>
    </source>
</evidence>
<evidence type="ECO:0000256" key="10">
    <source>
        <dbReference type="PIRSR" id="PIRSR623612-1"/>
    </source>
</evidence>
<dbReference type="InterPro" id="IPR011096">
    <property type="entry name" value="FTP_domain"/>
</dbReference>
<dbReference type="InterPro" id="IPR027268">
    <property type="entry name" value="Peptidase_M4/M1_CTD_sf"/>
</dbReference>
<comment type="caution">
    <text evidence="17">The sequence shown here is derived from an EMBL/GenBank/DDBJ whole genome shotgun (WGS) entry which is preliminary data.</text>
</comment>
<evidence type="ECO:0000259" key="13">
    <source>
        <dbReference type="Pfam" id="PF01447"/>
    </source>
</evidence>
<dbReference type="RefSeq" id="WP_189168474.1">
    <property type="nucleotide sequence ID" value="NZ_BMQB01000001.1"/>
</dbReference>
<reference evidence="17" key="2">
    <citation type="submission" date="2020-09" db="EMBL/GenBank/DDBJ databases">
        <authorList>
            <person name="Sun Q."/>
            <person name="Ohkuma M."/>
        </authorList>
    </citation>
    <scope>NUCLEOTIDE SEQUENCE</scope>
    <source>
        <strain evidence="17">JCM 3090</strain>
    </source>
</reference>
<comment type="similarity">
    <text evidence="2 11">Belongs to the peptidase M4 family.</text>
</comment>
<dbReference type="Gene3D" id="3.10.170.10">
    <property type="match status" value="1"/>
</dbReference>
<evidence type="ECO:0000313" key="18">
    <source>
        <dbReference type="Proteomes" id="UP000649739"/>
    </source>
</evidence>
<evidence type="ECO:0000256" key="6">
    <source>
        <dbReference type="ARBA" id="ARBA00022801"/>
    </source>
</evidence>
<dbReference type="GO" id="GO:0046872">
    <property type="term" value="F:metal ion binding"/>
    <property type="evidence" value="ECO:0007669"/>
    <property type="project" value="UniProtKB-UniRule"/>
</dbReference>
<dbReference type="EC" id="3.4.24.-" evidence="11"/>
<feature type="active site" description="Proton donor" evidence="10">
    <location>
        <position position="408"/>
    </location>
</feature>
<dbReference type="Pfam" id="PF07504">
    <property type="entry name" value="FTP"/>
    <property type="match status" value="1"/>
</dbReference>
<dbReference type="Pfam" id="PF02868">
    <property type="entry name" value="Peptidase_M4_C"/>
    <property type="match status" value="1"/>
</dbReference>
<evidence type="ECO:0000256" key="5">
    <source>
        <dbReference type="ARBA" id="ARBA00022729"/>
    </source>
</evidence>
<evidence type="ECO:0000259" key="15">
    <source>
        <dbReference type="Pfam" id="PF03413"/>
    </source>
</evidence>
<comment type="function">
    <text evidence="11">Extracellular zinc metalloprotease.</text>
</comment>
<evidence type="ECO:0000256" key="3">
    <source>
        <dbReference type="ARBA" id="ARBA00022670"/>
    </source>
</evidence>
<feature type="domain" description="PepSY" evidence="15">
    <location>
        <begin position="113"/>
        <end position="188"/>
    </location>
</feature>
<keyword evidence="11" id="KW-0964">Secreted</keyword>
<evidence type="ECO:0000256" key="7">
    <source>
        <dbReference type="ARBA" id="ARBA00022833"/>
    </source>
</evidence>
<dbReference type="Pfam" id="PF01447">
    <property type="entry name" value="Peptidase_M4"/>
    <property type="match status" value="1"/>
</dbReference>
<dbReference type="PANTHER" id="PTHR33794">
    <property type="entry name" value="BACILLOLYSIN"/>
    <property type="match status" value="1"/>
</dbReference>
<evidence type="ECO:0000256" key="4">
    <source>
        <dbReference type="ARBA" id="ARBA00022723"/>
    </source>
</evidence>
<feature type="region of interest" description="Disordered" evidence="12">
    <location>
        <begin position="225"/>
        <end position="244"/>
    </location>
</feature>
<comment type="cofactor">
    <cofactor evidence="1 11">
        <name>Zn(2+)</name>
        <dbReference type="ChEBI" id="CHEBI:29105"/>
    </cofactor>
</comment>
<accession>A0A8J3B785</accession>
<dbReference type="GO" id="GO:0005576">
    <property type="term" value="C:extracellular region"/>
    <property type="evidence" value="ECO:0007669"/>
    <property type="project" value="UniProtKB-SubCell"/>
</dbReference>
<dbReference type="PRINTS" id="PR00730">
    <property type="entry name" value="THERMOLYSIN"/>
</dbReference>
<dbReference type="AlphaFoldDB" id="A0A8J3B785"/>
<organism evidence="17 18">
    <name type="scientific">Pilimelia anulata</name>
    <dbReference type="NCBI Taxonomy" id="53371"/>
    <lineage>
        <taxon>Bacteria</taxon>
        <taxon>Bacillati</taxon>
        <taxon>Actinomycetota</taxon>
        <taxon>Actinomycetes</taxon>
        <taxon>Micromonosporales</taxon>
        <taxon>Micromonosporaceae</taxon>
        <taxon>Pilimelia</taxon>
    </lineage>
</organism>